<dbReference type="AlphaFoldDB" id="A0A834TUH2"/>
<dbReference type="EMBL" id="JAAIUW010000006">
    <property type="protein sequence ID" value="KAF7827757.1"/>
    <property type="molecule type" value="Genomic_DNA"/>
</dbReference>
<sequence>MEGRKRKIELCLAFCVLGLGGTDPPRASGNHSLLALFRIDLPDNNVGTILDPRAPTEE</sequence>
<dbReference type="Proteomes" id="UP000634136">
    <property type="component" value="Unassembled WGS sequence"/>
</dbReference>
<comment type="caution">
    <text evidence="1">The sequence shown here is derived from an EMBL/GenBank/DDBJ whole genome shotgun (WGS) entry which is preliminary data.</text>
</comment>
<proteinExistence type="predicted"/>
<evidence type="ECO:0000313" key="1">
    <source>
        <dbReference type="EMBL" id="KAF7827757.1"/>
    </source>
</evidence>
<protein>
    <submittedName>
        <fullName evidence="1">Uncharacterized protein</fullName>
    </submittedName>
</protein>
<accession>A0A834TUH2</accession>
<name>A0A834TUH2_9FABA</name>
<evidence type="ECO:0000313" key="2">
    <source>
        <dbReference type="Proteomes" id="UP000634136"/>
    </source>
</evidence>
<keyword evidence="2" id="KW-1185">Reference proteome</keyword>
<reference evidence="1" key="1">
    <citation type="submission" date="2020-09" db="EMBL/GenBank/DDBJ databases">
        <title>Genome-Enabled Discovery of Anthraquinone Biosynthesis in Senna tora.</title>
        <authorList>
            <person name="Kang S.-H."/>
            <person name="Pandey R.P."/>
            <person name="Lee C.-M."/>
            <person name="Sim J.-S."/>
            <person name="Jeong J.-T."/>
            <person name="Choi B.-S."/>
            <person name="Jung M."/>
            <person name="Ginzburg D."/>
            <person name="Zhao K."/>
            <person name="Won S.Y."/>
            <person name="Oh T.-J."/>
            <person name="Yu Y."/>
            <person name="Kim N.-H."/>
            <person name="Lee O.R."/>
            <person name="Lee T.-H."/>
            <person name="Bashyal P."/>
            <person name="Kim T.-S."/>
            <person name="Lee W.-H."/>
            <person name="Kawkins C."/>
            <person name="Kim C.-K."/>
            <person name="Kim J.S."/>
            <person name="Ahn B.O."/>
            <person name="Rhee S.Y."/>
            <person name="Sohng J.K."/>
        </authorList>
    </citation>
    <scope>NUCLEOTIDE SEQUENCE</scope>
    <source>
        <tissue evidence="1">Leaf</tissue>
    </source>
</reference>
<organism evidence="1 2">
    <name type="scientific">Senna tora</name>
    <dbReference type="NCBI Taxonomy" id="362788"/>
    <lineage>
        <taxon>Eukaryota</taxon>
        <taxon>Viridiplantae</taxon>
        <taxon>Streptophyta</taxon>
        <taxon>Embryophyta</taxon>
        <taxon>Tracheophyta</taxon>
        <taxon>Spermatophyta</taxon>
        <taxon>Magnoliopsida</taxon>
        <taxon>eudicotyledons</taxon>
        <taxon>Gunneridae</taxon>
        <taxon>Pentapetalae</taxon>
        <taxon>rosids</taxon>
        <taxon>fabids</taxon>
        <taxon>Fabales</taxon>
        <taxon>Fabaceae</taxon>
        <taxon>Caesalpinioideae</taxon>
        <taxon>Cassia clade</taxon>
        <taxon>Senna</taxon>
    </lineage>
</organism>
<gene>
    <name evidence="1" type="ORF">G2W53_018921</name>
</gene>